<keyword evidence="1" id="KW-0175">Coiled coil</keyword>
<feature type="coiled-coil region" evidence="1">
    <location>
        <begin position="333"/>
        <end position="360"/>
    </location>
</feature>
<name>A0A835Z6N3_9STRA</name>
<dbReference type="AlphaFoldDB" id="A0A835Z6N3"/>
<proteinExistence type="predicted"/>
<evidence type="ECO:0000313" key="2">
    <source>
        <dbReference type="EMBL" id="KAG5187423.1"/>
    </source>
</evidence>
<evidence type="ECO:0000313" key="3">
    <source>
        <dbReference type="Proteomes" id="UP000664859"/>
    </source>
</evidence>
<organism evidence="2 3">
    <name type="scientific">Tribonema minus</name>
    <dbReference type="NCBI Taxonomy" id="303371"/>
    <lineage>
        <taxon>Eukaryota</taxon>
        <taxon>Sar</taxon>
        <taxon>Stramenopiles</taxon>
        <taxon>Ochrophyta</taxon>
        <taxon>PX clade</taxon>
        <taxon>Xanthophyceae</taxon>
        <taxon>Tribonematales</taxon>
        <taxon>Tribonemataceae</taxon>
        <taxon>Tribonema</taxon>
    </lineage>
</organism>
<reference evidence="2" key="1">
    <citation type="submission" date="2021-02" db="EMBL/GenBank/DDBJ databases">
        <title>First Annotated Genome of the Yellow-green Alga Tribonema minus.</title>
        <authorList>
            <person name="Mahan K.M."/>
        </authorList>
    </citation>
    <scope>NUCLEOTIDE SEQUENCE</scope>
    <source>
        <strain evidence="2">UTEX B ZZ1240</strain>
    </source>
</reference>
<dbReference type="Proteomes" id="UP000664859">
    <property type="component" value="Unassembled WGS sequence"/>
</dbReference>
<accession>A0A835Z6N3</accession>
<protein>
    <submittedName>
        <fullName evidence="2">Uncharacterized protein</fullName>
    </submittedName>
</protein>
<gene>
    <name evidence="2" type="ORF">JKP88DRAFT_243930</name>
</gene>
<evidence type="ECO:0000256" key="1">
    <source>
        <dbReference type="SAM" id="Coils"/>
    </source>
</evidence>
<sequence length="572" mass="63987">MQLISAYTMPGELPYRAIHVPAGLDLDQVYALRQALRLCLHQHVTTVDALQDSDMALSLLFRHNDGHHTSYDMWFDRFGQHALVGCWTCTFDFEGIEPVRLPWPVFGRRREGYEAWFPFTVIWNSLHEFERCAMGQLLGGGTRRGWELQNIAIESGMDTAAHAWRATPVVSTVPQPRMKPSTSSIFLPTIRMRRVSGQSKQLCAMSTPVTADPKRLDAATGLVELGDSVHPAEAVRAHMQSPWYVNAFSKAEQLVQYTCDTSEAQQQQLTCSAPSPDLPQPALRPIHCPQPQCAPISTVDVQEVEASLILEGMARVRISSELSTPTGLSTDTETQVAQEVKKLRAEVSNLQTDKAATELRYMQQTEALIAENKQLREERGVLDAVLQEERRVRDIQLKELASKIVVQETLQKELAAVHAGIHDLQMEKEGLLELNALIQAQARAHAQAYAVHAQRVRSDAMANTSLLHKQALWNKAHLEDQLRSESHMTRMMQADRDGLRGERDTLEAALQNERGALNQLQQKYQELTTVAAAPRMVPGTRAPALHRVIAPSMTVPDVDVACEHVPVKRRLC</sequence>
<comment type="caution">
    <text evidence="2">The sequence shown here is derived from an EMBL/GenBank/DDBJ whole genome shotgun (WGS) entry which is preliminary data.</text>
</comment>
<dbReference type="EMBL" id="JAFCMP010000090">
    <property type="protein sequence ID" value="KAG5187423.1"/>
    <property type="molecule type" value="Genomic_DNA"/>
</dbReference>
<feature type="coiled-coil region" evidence="1">
    <location>
        <begin position="503"/>
        <end position="530"/>
    </location>
</feature>
<keyword evidence="3" id="KW-1185">Reference proteome</keyword>